<dbReference type="Gene3D" id="3.40.50.1100">
    <property type="match status" value="2"/>
</dbReference>
<dbReference type="Pfam" id="PF00291">
    <property type="entry name" value="PALP"/>
    <property type="match status" value="1"/>
</dbReference>
<dbReference type="PANTHER" id="PTHR43780">
    <property type="entry name" value="1-AMINOCYCLOPROPANE-1-CARBOXYLATE DEAMINASE-RELATED"/>
    <property type="match status" value="1"/>
</dbReference>
<proteinExistence type="inferred from homology"/>
<dbReference type="FunFam" id="3.40.50.1100:FF:000042">
    <property type="entry name" value="Bifunctional D-cysteine desulfhydrase/1-aminocyclopropane-1-carboxylate deaminase mitochondrial"/>
    <property type="match status" value="1"/>
</dbReference>
<dbReference type="PANTHER" id="PTHR43780:SF2">
    <property type="entry name" value="1-AMINOCYCLOPROPANE-1-CARBOXYLATE DEAMINASE-RELATED"/>
    <property type="match status" value="1"/>
</dbReference>
<gene>
    <name evidence="8" type="primary">LOC106176006</name>
</gene>
<dbReference type="KEGG" id="lak:106176006"/>
<dbReference type="GO" id="GO:0019148">
    <property type="term" value="F:D-cysteine desulfhydrase activity"/>
    <property type="evidence" value="ECO:0007669"/>
    <property type="project" value="TreeGrafter"/>
</dbReference>
<dbReference type="InterPro" id="IPR005966">
    <property type="entry name" value="D-Cys_desShydrase"/>
</dbReference>
<dbReference type="Proteomes" id="UP000085678">
    <property type="component" value="Unplaced"/>
</dbReference>
<evidence type="ECO:0000256" key="1">
    <source>
        <dbReference type="ARBA" id="ARBA00001933"/>
    </source>
</evidence>
<sequence length="356" mass="38965">MAYPLVQYNPPEWTEKLTDIPKQKLAQLPTPIHQWSIPGVPSTFSVHIKRDDLTGCALSGNKVRKLEFLLADALAKDCKHLITCGEFQSNHARATAVAAAQLGLQSHLVLSGDTCIKNEGDVGYDGNLLLSRLCGAEMYVVPKNSSYLTHLRPKMEVIASQIKNERGEDSYLIPIGGSNAIGLFGYITAFQEMMYQGIQEDFDDLVVSGSGGTAAGLALGNYLTGSKLRVHAVDIYTDPKYFHNQINTSLEDVGITDVKSWDIIDIIEGYKGNGYGLFTEEELEFILDVSTSTGVILDPVYSGKAARGLVNELTTRPGRFKGTRVLFVHTGGIFSLFDERIVGLLKTDKRASKVKT</sequence>
<dbReference type="STRING" id="7574.A0A1S3JTJ8"/>
<dbReference type="GeneID" id="106176006"/>
<evidence type="ECO:0000256" key="4">
    <source>
        <dbReference type="PIRSR" id="PIRSR006278-1"/>
    </source>
</evidence>
<evidence type="ECO:0000256" key="3">
    <source>
        <dbReference type="ARBA" id="ARBA00022898"/>
    </source>
</evidence>
<reference evidence="8" key="1">
    <citation type="submission" date="2025-08" db="UniProtKB">
        <authorList>
            <consortium name="RefSeq"/>
        </authorList>
    </citation>
    <scope>IDENTIFICATION</scope>
    <source>
        <tissue evidence="8">Gonads</tissue>
    </source>
</reference>
<name>A0A1S3JTJ8_LINAN</name>
<feature type="domain" description="Tryptophan synthase beta chain-like PALP" evidence="6">
    <location>
        <begin position="27"/>
        <end position="331"/>
    </location>
</feature>
<comment type="cofactor">
    <cofactor evidence="1">
        <name>pyridoxal 5'-phosphate</name>
        <dbReference type="ChEBI" id="CHEBI:597326"/>
    </cofactor>
</comment>
<evidence type="ECO:0000313" key="7">
    <source>
        <dbReference type="Proteomes" id="UP000085678"/>
    </source>
</evidence>
<evidence type="ECO:0000313" key="8">
    <source>
        <dbReference type="RefSeq" id="XP_013413667.1"/>
    </source>
</evidence>
<feature type="modified residue" description="N6-(pyridoxal phosphate)lysine" evidence="5">
    <location>
        <position position="62"/>
    </location>
</feature>
<dbReference type="OrthoDB" id="10266364at2759"/>
<dbReference type="RefSeq" id="XP_013413667.1">
    <property type="nucleotide sequence ID" value="XM_013558213.1"/>
</dbReference>
<organism evidence="7 8">
    <name type="scientific">Lingula anatina</name>
    <name type="common">Brachiopod</name>
    <name type="synonym">Lingula unguis</name>
    <dbReference type="NCBI Taxonomy" id="7574"/>
    <lineage>
        <taxon>Eukaryota</taxon>
        <taxon>Metazoa</taxon>
        <taxon>Spiralia</taxon>
        <taxon>Lophotrochozoa</taxon>
        <taxon>Brachiopoda</taxon>
        <taxon>Linguliformea</taxon>
        <taxon>Lingulata</taxon>
        <taxon>Lingulida</taxon>
        <taxon>Linguloidea</taxon>
        <taxon>Lingulidae</taxon>
        <taxon>Lingula</taxon>
    </lineage>
</organism>
<dbReference type="SUPFAM" id="SSF53686">
    <property type="entry name" value="Tryptophan synthase beta subunit-like PLP-dependent enzymes"/>
    <property type="match status" value="1"/>
</dbReference>
<keyword evidence="3 5" id="KW-0663">Pyridoxal phosphate</keyword>
<dbReference type="InParanoid" id="A0A1S3JTJ8"/>
<dbReference type="PIRSF" id="PIRSF006278">
    <property type="entry name" value="ACCD_DCysDesulf"/>
    <property type="match status" value="1"/>
</dbReference>
<dbReference type="InterPro" id="IPR001926">
    <property type="entry name" value="TrpB-like_PALP"/>
</dbReference>
<keyword evidence="7" id="KW-1185">Reference proteome</keyword>
<comment type="similarity">
    <text evidence="2">Belongs to the ACC deaminase/D-cysteine desulfhydrase family.</text>
</comment>
<protein>
    <submittedName>
        <fullName evidence="8">Bifunctional D-cysteine desulfhydrase/1-aminocyclopropane-1-carboxylate deaminase, mitochondrial</fullName>
    </submittedName>
</protein>
<dbReference type="InterPro" id="IPR036052">
    <property type="entry name" value="TrpB-like_PALP_sf"/>
</dbReference>
<dbReference type="InterPro" id="IPR027278">
    <property type="entry name" value="ACCD_DCysDesulf"/>
</dbReference>
<feature type="active site" description="Nucleophile" evidence="4">
    <location>
        <position position="89"/>
    </location>
</feature>
<dbReference type="AlphaFoldDB" id="A0A1S3JTJ8"/>
<accession>A0A1S3JTJ8</accession>
<evidence type="ECO:0000256" key="5">
    <source>
        <dbReference type="PIRSR" id="PIRSR006278-2"/>
    </source>
</evidence>
<evidence type="ECO:0000256" key="2">
    <source>
        <dbReference type="ARBA" id="ARBA00008639"/>
    </source>
</evidence>
<evidence type="ECO:0000259" key="6">
    <source>
        <dbReference type="Pfam" id="PF00291"/>
    </source>
</evidence>
<dbReference type="NCBIfam" id="TIGR01275">
    <property type="entry name" value="ACC_deam_rel"/>
    <property type="match status" value="1"/>
</dbReference>